<dbReference type="EMBL" id="NHYE01000115">
    <property type="protein sequence ID" value="PPR07468.1"/>
    <property type="molecule type" value="Genomic_DNA"/>
</dbReference>
<evidence type="ECO:0000313" key="2">
    <source>
        <dbReference type="EMBL" id="PPR07468.1"/>
    </source>
</evidence>
<dbReference type="Gene3D" id="3.40.50.720">
    <property type="entry name" value="NAD(P)-binding Rossmann-like Domain"/>
    <property type="match status" value="1"/>
</dbReference>
<reference evidence="2 3" key="1">
    <citation type="journal article" date="2018" name="Evol. Lett.">
        <title>Horizontal gene cluster transfer increased hallucinogenic mushroom diversity.</title>
        <authorList>
            <person name="Reynolds H.T."/>
            <person name="Vijayakumar V."/>
            <person name="Gluck-Thaler E."/>
            <person name="Korotkin H.B."/>
            <person name="Matheny P.B."/>
            <person name="Slot J.C."/>
        </authorList>
    </citation>
    <scope>NUCLEOTIDE SEQUENCE [LARGE SCALE GENOMIC DNA]</scope>
    <source>
        <strain evidence="2 3">SRW20</strain>
    </source>
</reference>
<protein>
    <recommendedName>
        <fullName evidence="4">NAD(P)-binding protein</fullName>
    </recommendedName>
</protein>
<dbReference type="Pfam" id="PF00106">
    <property type="entry name" value="adh_short"/>
    <property type="match status" value="1"/>
</dbReference>
<dbReference type="CDD" id="cd05327">
    <property type="entry name" value="retinol-DH_like_SDR_c_like"/>
    <property type="match status" value="1"/>
</dbReference>
<evidence type="ECO:0000256" key="1">
    <source>
        <dbReference type="ARBA" id="ARBA00023002"/>
    </source>
</evidence>
<evidence type="ECO:0008006" key="4">
    <source>
        <dbReference type="Google" id="ProtNLM"/>
    </source>
</evidence>
<dbReference type="PRINTS" id="PR00081">
    <property type="entry name" value="GDHRDH"/>
</dbReference>
<dbReference type="PANTHER" id="PTHR43157:SF31">
    <property type="entry name" value="PHOSPHATIDYLINOSITOL-GLYCAN BIOSYNTHESIS CLASS F PROTEIN"/>
    <property type="match status" value="1"/>
</dbReference>
<accession>A0A409YWV4</accession>
<evidence type="ECO:0000313" key="3">
    <source>
        <dbReference type="Proteomes" id="UP000284706"/>
    </source>
</evidence>
<dbReference type="InParanoid" id="A0A409YWV4"/>
<gene>
    <name evidence="2" type="ORF">CVT26_013438</name>
</gene>
<dbReference type="STRING" id="231916.A0A409YWV4"/>
<comment type="caution">
    <text evidence="2">The sequence shown here is derived from an EMBL/GenBank/DDBJ whole genome shotgun (WGS) entry which is preliminary data.</text>
</comment>
<dbReference type="SUPFAM" id="SSF51735">
    <property type="entry name" value="NAD(P)-binding Rossmann-fold domains"/>
    <property type="match status" value="1"/>
</dbReference>
<sequence length="319" mass="34508">MGTVLAVLREIFPPHPVWGVNDIPDLTGKVFLVTGGNSGVGKETVKALLLHNARVYIAARSQVKCEEAIEELKTATGKEAHFLQLDLSDLHSVRNAATTFTAKEKELHVLINNAGVMMPPVEQLTKDGYDLQFGTNVLGHFLFTQLLIPTLLASSTPSSPARVVTVASTAALLTGRIDYTTLTPGPARTHLGKQGLYIQSKLGNAIFAQELARRYGDQGIVSVALNPGSIKTDLYRHNDGAVLRFVQLQNLITQPVELGALTPLYAATHPDGASFNGKFFIPWARPAKLHAQALDPAAGKELWDWLETQVTKVFNGSEA</sequence>
<keyword evidence="1" id="KW-0560">Oxidoreductase</keyword>
<dbReference type="GO" id="GO:0016491">
    <property type="term" value="F:oxidoreductase activity"/>
    <property type="evidence" value="ECO:0007669"/>
    <property type="project" value="UniProtKB-KW"/>
</dbReference>
<dbReference type="FunCoup" id="A0A409YWV4">
    <property type="interactions" value="132"/>
</dbReference>
<dbReference type="Proteomes" id="UP000284706">
    <property type="component" value="Unassembled WGS sequence"/>
</dbReference>
<dbReference type="InterPro" id="IPR002347">
    <property type="entry name" value="SDR_fam"/>
</dbReference>
<organism evidence="2 3">
    <name type="scientific">Gymnopilus dilepis</name>
    <dbReference type="NCBI Taxonomy" id="231916"/>
    <lineage>
        <taxon>Eukaryota</taxon>
        <taxon>Fungi</taxon>
        <taxon>Dikarya</taxon>
        <taxon>Basidiomycota</taxon>
        <taxon>Agaricomycotina</taxon>
        <taxon>Agaricomycetes</taxon>
        <taxon>Agaricomycetidae</taxon>
        <taxon>Agaricales</taxon>
        <taxon>Agaricineae</taxon>
        <taxon>Hymenogastraceae</taxon>
        <taxon>Gymnopilus</taxon>
    </lineage>
</organism>
<name>A0A409YWV4_9AGAR</name>
<dbReference type="OrthoDB" id="191139at2759"/>
<dbReference type="InterPro" id="IPR036291">
    <property type="entry name" value="NAD(P)-bd_dom_sf"/>
</dbReference>
<dbReference type="PANTHER" id="PTHR43157">
    <property type="entry name" value="PHOSPHATIDYLINOSITOL-GLYCAN BIOSYNTHESIS CLASS F PROTEIN-RELATED"/>
    <property type="match status" value="1"/>
</dbReference>
<keyword evidence="3" id="KW-1185">Reference proteome</keyword>
<dbReference type="AlphaFoldDB" id="A0A409YWV4"/>
<proteinExistence type="predicted"/>